<evidence type="ECO:0000313" key="1">
    <source>
        <dbReference type="EMBL" id="KAI2384312.1"/>
    </source>
</evidence>
<gene>
    <name evidence="1" type="ORF">LOY88_004739</name>
</gene>
<accession>A0ACB8USP3</accession>
<sequence>MKKQPAGPEVRFYYLSDGVTISTPSSNGPGDGSSKPGSRGPELILLASWMAAKPEHVGQFASEYRSRYPNATIVHMACSVQDMLFTPTAKKRTELHPVADIIQAVTEQDVVPQASDGTILPISERKHRPRILLHLFSNGGAYMTSQLARVYREKTKSHVPVDAVVLDSTPGVVSYSGSLYAIMSSLANAPTLIRLVGGILARLFLIFLWFIQKLGNGDVLTQARHDLNDETLINKKASRLYLYSEEDAMVRCEDIEFHILEARKCGGKVRKELFHGSGHVAHVTADQKRYWKAVENIWKKMVKAMR</sequence>
<comment type="caution">
    <text evidence="1">The sequence shown here is derived from an EMBL/GenBank/DDBJ whole genome shotgun (WGS) entry which is preliminary data.</text>
</comment>
<organism evidence="1">
    <name type="scientific">Ophidiomyces ophidiicola</name>
    <dbReference type="NCBI Taxonomy" id="1387563"/>
    <lineage>
        <taxon>Eukaryota</taxon>
        <taxon>Fungi</taxon>
        <taxon>Dikarya</taxon>
        <taxon>Ascomycota</taxon>
        <taxon>Pezizomycotina</taxon>
        <taxon>Eurotiomycetes</taxon>
        <taxon>Eurotiomycetidae</taxon>
        <taxon>Onygenales</taxon>
        <taxon>Onygenaceae</taxon>
        <taxon>Ophidiomyces</taxon>
    </lineage>
</organism>
<name>A0ACB8USP3_9EURO</name>
<reference evidence="1" key="1">
    <citation type="journal article" date="2022" name="bioRxiv">
        <title>Population genetic analysis of Ophidiomyces ophidiicola, the causative agent of snake fungal disease, indicates recent introductions to the USA.</title>
        <authorList>
            <person name="Ladner J.T."/>
            <person name="Palmer J.M."/>
            <person name="Ettinger C.L."/>
            <person name="Stajich J.E."/>
            <person name="Farrell T.M."/>
            <person name="Glorioso B.M."/>
            <person name="Lawson B."/>
            <person name="Price S.J."/>
            <person name="Stengle A.G."/>
            <person name="Grear D.A."/>
            <person name="Lorch J.M."/>
        </authorList>
    </citation>
    <scope>NUCLEOTIDE SEQUENCE</scope>
    <source>
        <strain evidence="1">NWHC 24266-5</strain>
    </source>
</reference>
<protein>
    <submittedName>
        <fullName evidence="1">Uncharacterized protein</fullName>
    </submittedName>
</protein>
<dbReference type="EMBL" id="JALBCA010000075">
    <property type="protein sequence ID" value="KAI2384312.1"/>
    <property type="molecule type" value="Genomic_DNA"/>
</dbReference>
<proteinExistence type="predicted"/>